<reference evidence="1 2" key="2">
    <citation type="journal article" date="2011" name="Microbiology">
        <title>The genome sequence of Bacillus subtilis subsp. spizizenii W23: insights into speciation within the B. subtilis complex and into the history of B. subtilis genetics.</title>
        <authorList>
            <person name="Zeigler D.R."/>
        </authorList>
    </citation>
    <scope>NUCLEOTIDE SEQUENCE [LARGE SCALE GENOMIC DNA]</scope>
    <source>
        <strain evidence="2">ATCC 23059 / NRRL B-14472 / W23</strain>
    </source>
</reference>
<gene>
    <name evidence="1" type="ordered locus">BSUW23_01295</name>
</gene>
<accession>E0U0W3</accession>
<proteinExistence type="predicted"/>
<name>E0U0W3_BACSH</name>
<evidence type="ECO:0000313" key="1">
    <source>
        <dbReference type="EMBL" id="ADM36316.1"/>
    </source>
</evidence>
<dbReference type="AlphaFoldDB" id="E0U0W3"/>
<organism evidence="1 2">
    <name type="scientific">Bacillus spizizenii (strain ATCC 23059 / NRRL B-14472 / W23)</name>
    <name type="common">Bacillus subtilis subsp. spizizenii</name>
    <dbReference type="NCBI Taxonomy" id="655816"/>
    <lineage>
        <taxon>Bacteria</taxon>
        <taxon>Bacillati</taxon>
        <taxon>Bacillota</taxon>
        <taxon>Bacilli</taxon>
        <taxon>Bacillales</taxon>
        <taxon>Bacillaceae</taxon>
        <taxon>Bacillus</taxon>
    </lineage>
</organism>
<sequence length="33" mass="3809">MQLMILRSHVLDVKEREKSKENLARPAAGKVLF</sequence>
<dbReference type="Proteomes" id="UP000002233">
    <property type="component" value="Chromosome"/>
</dbReference>
<reference key="1">
    <citation type="submission" date="2010-08" db="EMBL/GenBank/DDBJ databases">
        <authorList>
            <person name="Zeigler D.R."/>
        </authorList>
    </citation>
    <scope>NUCLEOTIDE SEQUENCE</scope>
    <source>
        <strain>W23</strain>
    </source>
</reference>
<dbReference type="KEGG" id="bss:BSUW23_01295"/>
<protein>
    <submittedName>
        <fullName evidence="1">Uncharacterized protein</fullName>
    </submittedName>
</protein>
<evidence type="ECO:0000313" key="2">
    <source>
        <dbReference type="Proteomes" id="UP000002233"/>
    </source>
</evidence>
<dbReference type="HOGENOM" id="CLU_3380574_0_0_9"/>
<dbReference type="EMBL" id="CP002183">
    <property type="protein sequence ID" value="ADM36316.1"/>
    <property type="molecule type" value="Genomic_DNA"/>
</dbReference>